<evidence type="ECO:0000313" key="1">
    <source>
        <dbReference type="EMBL" id="DAD39589.1"/>
    </source>
</evidence>
<dbReference type="AlphaFoldDB" id="A0A822Z889"/>
<name>A0A822Z889_NELNU</name>
<sequence>MGNRFDAGKPYRLDARKPYLDDDDDIYATCEILNVKKLAEFTALVTVITLISPSLHGCIIIMY</sequence>
<protein>
    <submittedName>
        <fullName evidence="1">Uncharacterized protein</fullName>
    </submittedName>
</protein>
<keyword evidence="2" id="KW-1185">Reference proteome</keyword>
<dbReference type="Proteomes" id="UP000607653">
    <property type="component" value="Unassembled WGS sequence"/>
</dbReference>
<proteinExistence type="predicted"/>
<reference evidence="1 2" key="1">
    <citation type="journal article" date="2020" name="Mol. Biol. Evol.">
        <title>Distinct Expression and Methylation Patterns for Genes with Different Fates following a Single Whole-Genome Duplication in Flowering Plants.</title>
        <authorList>
            <person name="Shi T."/>
            <person name="Rahmani R.S."/>
            <person name="Gugger P.F."/>
            <person name="Wang M."/>
            <person name="Li H."/>
            <person name="Zhang Y."/>
            <person name="Li Z."/>
            <person name="Wang Q."/>
            <person name="Van de Peer Y."/>
            <person name="Marchal K."/>
            <person name="Chen J."/>
        </authorList>
    </citation>
    <scope>NUCLEOTIDE SEQUENCE [LARGE SCALE GENOMIC DNA]</scope>
    <source>
        <tissue evidence="1">Leaf</tissue>
    </source>
</reference>
<dbReference type="EMBL" id="DUZY01000005">
    <property type="protein sequence ID" value="DAD39589.1"/>
    <property type="molecule type" value="Genomic_DNA"/>
</dbReference>
<evidence type="ECO:0000313" key="2">
    <source>
        <dbReference type="Proteomes" id="UP000607653"/>
    </source>
</evidence>
<comment type="caution">
    <text evidence="1">The sequence shown here is derived from an EMBL/GenBank/DDBJ whole genome shotgun (WGS) entry which is preliminary data.</text>
</comment>
<accession>A0A822Z889</accession>
<gene>
    <name evidence="1" type="ORF">HUJ06_013912</name>
</gene>
<organism evidence="1 2">
    <name type="scientific">Nelumbo nucifera</name>
    <name type="common">Sacred lotus</name>
    <dbReference type="NCBI Taxonomy" id="4432"/>
    <lineage>
        <taxon>Eukaryota</taxon>
        <taxon>Viridiplantae</taxon>
        <taxon>Streptophyta</taxon>
        <taxon>Embryophyta</taxon>
        <taxon>Tracheophyta</taxon>
        <taxon>Spermatophyta</taxon>
        <taxon>Magnoliopsida</taxon>
        <taxon>Proteales</taxon>
        <taxon>Nelumbonaceae</taxon>
        <taxon>Nelumbo</taxon>
    </lineage>
</organism>